<feature type="compositionally biased region" description="Polar residues" evidence="1">
    <location>
        <begin position="794"/>
        <end position="808"/>
    </location>
</feature>
<feature type="compositionally biased region" description="Basic and acidic residues" evidence="1">
    <location>
        <begin position="233"/>
        <end position="246"/>
    </location>
</feature>
<feature type="compositionally biased region" description="Polar residues" evidence="1">
    <location>
        <begin position="141"/>
        <end position="161"/>
    </location>
</feature>
<evidence type="ECO:0000313" key="3">
    <source>
        <dbReference type="Proteomes" id="UP000264800"/>
    </source>
</evidence>
<reference evidence="2" key="2">
    <citation type="submission" date="2025-09" db="UniProtKB">
        <authorList>
            <consortium name="Ensembl"/>
        </authorList>
    </citation>
    <scope>IDENTIFICATION</scope>
</reference>
<sequence>MTHHQEVFHRNPVFSGVKLPKCQSTVTLQQRFPTITPTALDLAQRCLEMDPERRAQCSELLEHLLFTQDSFHIRFLDDLNTKIQKEHRENSTLPKITKTPGQETDKGDEKNCRGKDKKQPEDTDEKVNKEKIEKTKGKQPSKLSKTSRNTTESLMSTQPKTFGNKGIHNTVRYPMKNKPEKPIGAELKMELDISKSTKTFISKSAGETETAVNLKKKNFMTVKPKQESVVSSEPRKDLLQNVKDMDCCGPDPEVNMMKNRSFSKPEPSQEFAKSWSNPILKVSKLSKNSDTVSQSWSSPPKTPLELDTSFAPKSSQSNDHTVVSAPMMLHDTKSYKTSPAAELQPDRLETDTELRTSKSPKVLPKNQKTTTNSGPKTSASSGPMTTTNSAPKTTTNIPTSSSKTFSLDLSVQSHMEPRPANNTAALPTGTSDLKVEYTSRTFLKDSELTGDRDFRSCHGYLNPVTETPVATNLMSKTSDGSFKSSVPSFAAGQNTKIAKDERFSSTFVRTAVLKATDTQEKENQDDLVLLSVSNNSTANPVLKSTLKASGNSGGSESDASSLKVPHPKQNPLKTGSFNQPMSSSVIPKNQKMTLAPDPKKKSDKPDRKDTTISRDSTLSMSLDHKTSTGSFIVYKMDTSDLNEFDVGVPRSVTPSPPPPSSNPLPPPSSQSQMSSFSVFCTNNPAASDYLVQGAGLHPGTNSLRCVDKPRHCGGTYDRQAQQFPASQVPGSFPFQAAENSFISETAKNKSHVHFPDIRSPTLPELREKEGKHNKGAIKNPRKDKNLVSSSPPSEGQQGQNTDMNPTKL</sequence>
<accession>A0A3Q2ZS12</accession>
<feature type="compositionally biased region" description="Pro residues" evidence="1">
    <location>
        <begin position="654"/>
        <end position="668"/>
    </location>
</feature>
<feature type="compositionally biased region" description="Low complexity" evidence="1">
    <location>
        <begin position="385"/>
        <end position="395"/>
    </location>
</feature>
<feature type="compositionally biased region" description="Polar residues" evidence="1">
    <location>
        <begin position="571"/>
        <end position="592"/>
    </location>
</feature>
<dbReference type="AlphaFoldDB" id="A0A3Q2ZS12"/>
<feature type="compositionally biased region" description="Polar residues" evidence="1">
    <location>
        <begin position="311"/>
        <end position="321"/>
    </location>
</feature>
<dbReference type="InterPro" id="IPR011009">
    <property type="entry name" value="Kinase-like_dom_sf"/>
</dbReference>
<dbReference type="Ensembl" id="ENSKMAT00000006704.1">
    <property type="protein sequence ID" value="ENSKMAP00000006596.1"/>
    <property type="gene ID" value="ENSKMAG00000004990.1"/>
</dbReference>
<feature type="region of interest" description="Disordered" evidence="1">
    <location>
        <begin position="543"/>
        <end position="617"/>
    </location>
</feature>
<feature type="region of interest" description="Disordered" evidence="1">
    <location>
        <begin position="224"/>
        <end position="403"/>
    </location>
</feature>
<evidence type="ECO:0000313" key="2">
    <source>
        <dbReference type="Ensembl" id="ENSKMAP00000006596.1"/>
    </source>
</evidence>
<feature type="compositionally biased region" description="Basic and acidic residues" evidence="1">
    <location>
        <begin position="103"/>
        <end position="136"/>
    </location>
</feature>
<proteinExistence type="predicted"/>
<dbReference type="Proteomes" id="UP000264800">
    <property type="component" value="Unplaced"/>
</dbReference>
<organism evidence="2 3">
    <name type="scientific">Kryptolebias marmoratus</name>
    <name type="common">Mangrove killifish</name>
    <name type="synonym">Rivulus marmoratus</name>
    <dbReference type="NCBI Taxonomy" id="37003"/>
    <lineage>
        <taxon>Eukaryota</taxon>
        <taxon>Metazoa</taxon>
        <taxon>Chordata</taxon>
        <taxon>Craniata</taxon>
        <taxon>Vertebrata</taxon>
        <taxon>Euteleostomi</taxon>
        <taxon>Actinopterygii</taxon>
        <taxon>Neopterygii</taxon>
        <taxon>Teleostei</taxon>
        <taxon>Neoteleostei</taxon>
        <taxon>Acanthomorphata</taxon>
        <taxon>Ovalentaria</taxon>
        <taxon>Atherinomorphae</taxon>
        <taxon>Cyprinodontiformes</taxon>
        <taxon>Rivulidae</taxon>
        <taxon>Kryptolebias</taxon>
    </lineage>
</organism>
<dbReference type="Gene3D" id="1.10.510.10">
    <property type="entry name" value="Transferase(Phosphotransferase) domain 1"/>
    <property type="match status" value="1"/>
</dbReference>
<feature type="region of interest" description="Disordered" evidence="1">
    <location>
        <begin position="645"/>
        <end position="675"/>
    </location>
</feature>
<feature type="compositionally biased region" description="Polar residues" evidence="1">
    <location>
        <begin position="285"/>
        <end position="299"/>
    </location>
</feature>
<feature type="region of interest" description="Disordered" evidence="1">
    <location>
        <begin position="747"/>
        <end position="808"/>
    </location>
</feature>
<feature type="compositionally biased region" description="Polar residues" evidence="1">
    <location>
        <begin position="366"/>
        <end position="384"/>
    </location>
</feature>
<dbReference type="OMA" id="KPICYGH"/>
<dbReference type="SUPFAM" id="SSF56112">
    <property type="entry name" value="Protein kinase-like (PK-like)"/>
    <property type="match status" value="1"/>
</dbReference>
<protein>
    <submittedName>
        <fullName evidence="2">Cyclin-dependent kinase-like 5</fullName>
    </submittedName>
</protein>
<reference evidence="2" key="1">
    <citation type="submission" date="2025-08" db="UniProtKB">
        <authorList>
            <consortium name="Ensembl"/>
        </authorList>
    </citation>
    <scope>IDENTIFICATION</scope>
</reference>
<feature type="compositionally biased region" description="Basic and acidic residues" evidence="1">
    <location>
        <begin position="344"/>
        <end position="356"/>
    </location>
</feature>
<evidence type="ECO:0000256" key="1">
    <source>
        <dbReference type="SAM" id="MobiDB-lite"/>
    </source>
</evidence>
<feature type="compositionally biased region" description="Polar residues" evidence="1">
    <location>
        <begin position="91"/>
        <end position="102"/>
    </location>
</feature>
<feature type="compositionally biased region" description="Basic and acidic residues" evidence="1">
    <location>
        <begin position="597"/>
        <end position="612"/>
    </location>
</feature>
<feature type="region of interest" description="Disordered" evidence="1">
    <location>
        <begin position="86"/>
        <end position="180"/>
    </location>
</feature>
<feature type="compositionally biased region" description="Polar residues" evidence="1">
    <location>
        <begin position="546"/>
        <end position="560"/>
    </location>
</feature>
<name>A0A3Q2ZS12_KRYMA</name>
<keyword evidence="3" id="KW-1185">Reference proteome</keyword>